<feature type="transmembrane region" description="Helical" evidence="1">
    <location>
        <begin position="91"/>
        <end position="113"/>
    </location>
</feature>
<dbReference type="Proteomes" id="UP000237105">
    <property type="component" value="Unassembled WGS sequence"/>
</dbReference>
<evidence type="ECO:0008006" key="4">
    <source>
        <dbReference type="Google" id="ProtNLM"/>
    </source>
</evidence>
<feature type="transmembrane region" description="Helical" evidence="1">
    <location>
        <begin position="50"/>
        <end position="71"/>
    </location>
</feature>
<proteinExistence type="predicted"/>
<keyword evidence="1" id="KW-0812">Transmembrane</keyword>
<keyword evidence="3" id="KW-1185">Reference proteome</keyword>
<keyword evidence="1" id="KW-0472">Membrane</keyword>
<accession>A0A2P5CQF0</accession>
<organism evidence="2 3">
    <name type="scientific">Parasponia andersonii</name>
    <name type="common">Sponia andersonii</name>
    <dbReference type="NCBI Taxonomy" id="3476"/>
    <lineage>
        <taxon>Eukaryota</taxon>
        <taxon>Viridiplantae</taxon>
        <taxon>Streptophyta</taxon>
        <taxon>Embryophyta</taxon>
        <taxon>Tracheophyta</taxon>
        <taxon>Spermatophyta</taxon>
        <taxon>Magnoliopsida</taxon>
        <taxon>eudicotyledons</taxon>
        <taxon>Gunneridae</taxon>
        <taxon>Pentapetalae</taxon>
        <taxon>rosids</taxon>
        <taxon>fabids</taxon>
        <taxon>Rosales</taxon>
        <taxon>Cannabaceae</taxon>
        <taxon>Parasponia</taxon>
    </lineage>
</organism>
<reference evidence="3" key="1">
    <citation type="submission" date="2016-06" db="EMBL/GenBank/DDBJ databases">
        <title>Parallel loss of symbiosis genes in relatives of nitrogen-fixing non-legume Parasponia.</title>
        <authorList>
            <person name="Van Velzen R."/>
            <person name="Holmer R."/>
            <person name="Bu F."/>
            <person name="Rutten L."/>
            <person name="Van Zeijl A."/>
            <person name="Liu W."/>
            <person name="Santuari L."/>
            <person name="Cao Q."/>
            <person name="Sharma T."/>
            <person name="Shen D."/>
            <person name="Roswanjaya Y."/>
            <person name="Wardhani T."/>
            <person name="Kalhor M.S."/>
            <person name="Jansen J."/>
            <person name="Van den Hoogen J."/>
            <person name="Gungor B."/>
            <person name="Hartog M."/>
            <person name="Hontelez J."/>
            <person name="Verver J."/>
            <person name="Yang W.-C."/>
            <person name="Schijlen E."/>
            <person name="Repin R."/>
            <person name="Schilthuizen M."/>
            <person name="Schranz E."/>
            <person name="Heidstra R."/>
            <person name="Miyata K."/>
            <person name="Fedorova E."/>
            <person name="Kohlen W."/>
            <person name="Bisseling T."/>
            <person name="Smit S."/>
            <person name="Geurts R."/>
        </authorList>
    </citation>
    <scope>NUCLEOTIDE SEQUENCE [LARGE SCALE GENOMIC DNA]</scope>
    <source>
        <strain evidence="3">cv. WU1-14</strain>
    </source>
</reference>
<comment type="caution">
    <text evidence="2">The sequence shown here is derived from an EMBL/GenBank/DDBJ whole genome shotgun (WGS) entry which is preliminary data.</text>
</comment>
<feature type="transmembrane region" description="Helical" evidence="1">
    <location>
        <begin position="24"/>
        <end position="43"/>
    </location>
</feature>
<gene>
    <name evidence="2" type="ORF">PanWU01x14_133300</name>
</gene>
<sequence length="117" mass="13480">MESPNSAPDQQEAASFMATVPREYSYQVLVIGFHLLVLFLNMFRSRYSCGVLAFLHIPPLVCLIKLYFYVSCLRKLFESVHCSRVKECLPQFFQIIGSSFFHLITVVSVEWLLQVVP</sequence>
<evidence type="ECO:0000313" key="3">
    <source>
        <dbReference type="Proteomes" id="UP000237105"/>
    </source>
</evidence>
<protein>
    <recommendedName>
        <fullName evidence="4">Transmembrane protein</fullName>
    </recommendedName>
</protein>
<name>A0A2P5CQF0_PARAD</name>
<dbReference type="AlphaFoldDB" id="A0A2P5CQF0"/>
<evidence type="ECO:0000313" key="2">
    <source>
        <dbReference type="EMBL" id="PON63236.1"/>
    </source>
</evidence>
<keyword evidence="1" id="KW-1133">Transmembrane helix</keyword>
<evidence type="ECO:0000256" key="1">
    <source>
        <dbReference type="SAM" id="Phobius"/>
    </source>
</evidence>
<dbReference type="OrthoDB" id="10363741at2759"/>
<dbReference type="EMBL" id="JXTB01000106">
    <property type="protein sequence ID" value="PON63236.1"/>
    <property type="molecule type" value="Genomic_DNA"/>
</dbReference>